<dbReference type="PANTHER" id="PTHR47723">
    <property type="entry name" value="OS05G0353850 PROTEIN"/>
    <property type="match status" value="1"/>
</dbReference>
<dbReference type="PANTHER" id="PTHR47723:SF19">
    <property type="entry name" value="POLYNUCLEOTIDYL TRANSFERASE, RIBONUCLEASE H-LIKE SUPERFAMILY PROTEIN"/>
    <property type="match status" value="1"/>
</dbReference>
<feature type="domain" description="RNase H type-1" evidence="1">
    <location>
        <begin position="83"/>
        <end position="155"/>
    </location>
</feature>
<keyword evidence="3" id="KW-1185">Reference proteome</keyword>
<protein>
    <recommendedName>
        <fullName evidence="1">RNase H type-1 domain-containing protein</fullName>
    </recommendedName>
</protein>
<dbReference type="EMBL" id="JAYKXN010000001">
    <property type="protein sequence ID" value="KAK7318076.1"/>
    <property type="molecule type" value="Genomic_DNA"/>
</dbReference>
<dbReference type="InterPro" id="IPR044730">
    <property type="entry name" value="RNase_H-like_dom_plant"/>
</dbReference>
<dbReference type="Gene3D" id="3.30.420.10">
    <property type="entry name" value="Ribonuclease H-like superfamily/Ribonuclease H"/>
    <property type="match status" value="1"/>
</dbReference>
<dbReference type="GO" id="GO:0003676">
    <property type="term" value="F:nucleic acid binding"/>
    <property type="evidence" value="ECO:0007669"/>
    <property type="project" value="InterPro"/>
</dbReference>
<dbReference type="InterPro" id="IPR002156">
    <property type="entry name" value="RNaseH_domain"/>
</dbReference>
<dbReference type="AlphaFoldDB" id="A0AAN9KJJ3"/>
<comment type="caution">
    <text evidence="2">The sequence shown here is derived from an EMBL/GenBank/DDBJ whole genome shotgun (WGS) entry which is preliminary data.</text>
</comment>
<sequence>MSVCMEAFGSGVTSLPLLAETCSSCPLKTCSTASTFSSDMKTSSVDSIIRAQEFDLTLDRNKTNQDTLSVCWEPSASGWIKRNSDASIVQQGLAACGGILRNQDGNFICSFACNLGSCSIMQAQLWGILKGIKLAKSRGFNRISTDSESLSAVKIYQWWHSSLSSKCSSCTSDF</sequence>
<reference evidence="2 3" key="1">
    <citation type="submission" date="2024-01" db="EMBL/GenBank/DDBJ databases">
        <title>The genomes of 5 underutilized Papilionoideae crops provide insights into root nodulation and disease resistance.</title>
        <authorList>
            <person name="Yuan L."/>
        </authorList>
    </citation>
    <scope>NUCLEOTIDE SEQUENCE [LARGE SCALE GENOMIC DNA]</scope>
    <source>
        <strain evidence="2">LY-2023</strain>
        <tissue evidence="2">Leaf</tissue>
    </source>
</reference>
<gene>
    <name evidence="2" type="ORF">RJT34_02774</name>
</gene>
<evidence type="ECO:0000313" key="3">
    <source>
        <dbReference type="Proteomes" id="UP001359559"/>
    </source>
</evidence>
<evidence type="ECO:0000259" key="1">
    <source>
        <dbReference type="Pfam" id="PF13456"/>
    </source>
</evidence>
<evidence type="ECO:0000313" key="2">
    <source>
        <dbReference type="EMBL" id="KAK7318076.1"/>
    </source>
</evidence>
<dbReference type="InterPro" id="IPR036397">
    <property type="entry name" value="RNaseH_sf"/>
</dbReference>
<dbReference type="InterPro" id="IPR012337">
    <property type="entry name" value="RNaseH-like_sf"/>
</dbReference>
<proteinExistence type="predicted"/>
<organism evidence="2 3">
    <name type="scientific">Clitoria ternatea</name>
    <name type="common">Butterfly pea</name>
    <dbReference type="NCBI Taxonomy" id="43366"/>
    <lineage>
        <taxon>Eukaryota</taxon>
        <taxon>Viridiplantae</taxon>
        <taxon>Streptophyta</taxon>
        <taxon>Embryophyta</taxon>
        <taxon>Tracheophyta</taxon>
        <taxon>Spermatophyta</taxon>
        <taxon>Magnoliopsida</taxon>
        <taxon>eudicotyledons</taxon>
        <taxon>Gunneridae</taxon>
        <taxon>Pentapetalae</taxon>
        <taxon>rosids</taxon>
        <taxon>fabids</taxon>
        <taxon>Fabales</taxon>
        <taxon>Fabaceae</taxon>
        <taxon>Papilionoideae</taxon>
        <taxon>50 kb inversion clade</taxon>
        <taxon>NPAAA clade</taxon>
        <taxon>indigoferoid/millettioid clade</taxon>
        <taxon>Phaseoleae</taxon>
        <taxon>Clitoria</taxon>
    </lineage>
</organism>
<dbReference type="InterPro" id="IPR053151">
    <property type="entry name" value="RNase_H-like"/>
</dbReference>
<dbReference type="GO" id="GO:0004523">
    <property type="term" value="F:RNA-DNA hybrid ribonuclease activity"/>
    <property type="evidence" value="ECO:0007669"/>
    <property type="project" value="InterPro"/>
</dbReference>
<name>A0AAN9KJJ3_CLITE</name>
<dbReference type="Proteomes" id="UP001359559">
    <property type="component" value="Unassembled WGS sequence"/>
</dbReference>
<dbReference type="CDD" id="cd06222">
    <property type="entry name" value="RNase_H_like"/>
    <property type="match status" value="1"/>
</dbReference>
<dbReference type="Pfam" id="PF13456">
    <property type="entry name" value="RVT_3"/>
    <property type="match status" value="1"/>
</dbReference>
<accession>A0AAN9KJJ3</accession>
<dbReference type="SUPFAM" id="SSF53098">
    <property type="entry name" value="Ribonuclease H-like"/>
    <property type="match status" value="1"/>
</dbReference>